<dbReference type="AlphaFoldDB" id="A7VTM8"/>
<reference evidence="1 2" key="1">
    <citation type="submission" date="2007-08" db="EMBL/GenBank/DDBJ databases">
        <title>Draft genome sequence of Clostridium leptum (DSM 753).</title>
        <authorList>
            <person name="Sudarsanam P."/>
            <person name="Ley R."/>
            <person name="Guruge J."/>
            <person name="Turnbaugh P.J."/>
            <person name="Mahowald M."/>
            <person name="Liep D."/>
            <person name="Gordon J."/>
        </authorList>
    </citation>
    <scope>NUCLEOTIDE SEQUENCE [LARGE SCALE GENOMIC DNA]</scope>
    <source>
        <strain evidence="1 2">DSM 753</strain>
    </source>
</reference>
<dbReference type="HOGENOM" id="CLU_3060191_0_0_9"/>
<dbReference type="EMBL" id="ABCB02000018">
    <property type="protein sequence ID" value="EDO61524.1"/>
    <property type="molecule type" value="Genomic_DNA"/>
</dbReference>
<sequence length="53" mass="6236">MKKVEMCIAKRIYESTRRLQNLQFRMSSYFRKLEGAGKVGLFAKKTCIFARDS</sequence>
<proteinExistence type="predicted"/>
<name>A7VTM8_9FIRM</name>
<accession>A7VTM8</accession>
<comment type="caution">
    <text evidence="1">The sequence shown here is derived from an EMBL/GenBank/DDBJ whole genome shotgun (WGS) entry which is preliminary data.</text>
</comment>
<evidence type="ECO:0000313" key="2">
    <source>
        <dbReference type="Proteomes" id="UP000003490"/>
    </source>
</evidence>
<organism evidence="1 2">
    <name type="scientific">[Clostridium] leptum DSM 753</name>
    <dbReference type="NCBI Taxonomy" id="428125"/>
    <lineage>
        <taxon>Bacteria</taxon>
        <taxon>Bacillati</taxon>
        <taxon>Bacillota</taxon>
        <taxon>Clostridia</taxon>
        <taxon>Eubacteriales</taxon>
        <taxon>Oscillospiraceae</taxon>
        <taxon>Oscillospiraceae incertae sedis</taxon>
    </lineage>
</organism>
<reference evidence="1 2" key="2">
    <citation type="submission" date="2007-08" db="EMBL/GenBank/DDBJ databases">
        <authorList>
            <person name="Fulton L."/>
            <person name="Clifton S."/>
            <person name="Fulton B."/>
            <person name="Xu J."/>
            <person name="Minx P."/>
            <person name="Pepin K.H."/>
            <person name="Johnson M."/>
            <person name="Thiruvilangam P."/>
            <person name="Bhonagiri V."/>
            <person name="Nash W.E."/>
            <person name="Wang C."/>
            <person name="Mardis E.R."/>
            <person name="Wilson R.K."/>
        </authorList>
    </citation>
    <scope>NUCLEOTIDE SEQUENCE [LARGE SCALE GENOMIC DNA]</scope>
    <source>
        <strain evidence="1 2">DSM 753</strain>
    </source>
</reference>
<gene>
    <name evidence="1" type="ORF">CLOLEP_01921</name>
</gene>
<evidence type="ECO:0000313" key="1">
    <source>
        <dbReference type="EMBL" id="EDO61524.1"/>
    </source>
</evidence>
<protein>
    <submittedName>
        <fullName evidence="1">Uncharacterized protein</fullName>
    </submittedName>
</protein>
<dbReference type="Proteomes" id="UP000003490">
    <property type="component" value="Unassembled WGS sequence"/>
</dbReference>